<dbReference type="KEGG" id="jag:GJA_871"/>
<sequence length="103" mass="11707">MMKLRNKKVVKLGLVLAAVAALGGAVMLLWNAVVPGVFAGSNTIDYWHALGLLLLCRILFGGFRGHGGWNQRHHWQRWQAMTEEEREQFRKNMASVCQPPRHE</sequence>
<keyword evidence="1" id="KW-0472">Membrane</keyword>
<evidence type="ECO:0008006" key="4">
    <source>
        <dbReference type="Google" id="ProtNLM"/>
    </source>
</evidence>
<dbReference type="HOGENOM" id="CLU_139601_2_0_4"/>
<feature type="transmembrane region" description="Helical" evidence="1">
    <location>
        <begin position="12"/>
        <end position="34"/>
    </location>
</feature>
<evidence type="ECO:0000313" key="3">
    <source>
        <dbReference type="Proteomes" id="UP000027604"/>
    </source>
</evidence>
<feature type="transmembrane region" description="Helical" evidence="1">
    <location>
        <begin position="46"/>
        <end position="63"/>
    </location>
</feature>
<name>W0V2F6_9BURK</name>
<dbReference type="PATRIC" id="fig|1349767.4.peg.2578"/>
<protein>
    <recommendedName>
        <fullName evidence="4">Transmembrane protein</fullName>
    </recommendedName>
</protein>
<dbReference type="eggNOG" id="ENOG50330EP">
    <property type="taxonomic scope" value="Bacteria"/>
</dbReference>
<dbReference type="EMBL" id="HG322949">
    <property type="protein sequence ID" value="CDG81528.1"/>
    <property type="molecule type" value="Genomic_DNA"/>
</dbReference>
<proteinExistence type="predicted"/>
<accession>W0V2F6</accession>
<keyword evidence="3" id="KW-1185">Reference proteome</keyword>
<dbReference type="STRING" id="1349767.GJA_871"/>
<dbReference type="Proteomes" id="UP000027604">
    <property type="component" value="Chromosome I"/>
</dbReference>
<evidence type="ECO:0000256" key="1">
    <source>
        <dbReference type="SAM" id="Phobius"/>
    </source>
</evidence>
<reference evidence="2 3" key="1">
    <citation type="journal article" date="2015" name="Genome Announc.">
        <title>Genome Sequence of Mushroom Soft-Rot Pathogen Janthinobacterium agaricidamnosum.</title>
        <authorList>
            <person name="Graupner K."/>
            <person name="Lackner G."/>
            <person name="Hertweck C."/>
        </authorList>
    </citation>
    <scope>NUCLEOTIDE SEQUENCE [LARGE SCALE GENOMIC DNA]</scope>
    <source>
        <strain evidence="3">NBRC 102515 / DSM 9628</strain>
    </source>
</reference>
<organism evidence="2 3">
    <name type="scientific">Janthinobacterium agaricidamnosum NBRC 102515 = DSM 9628</name>
    <dbReference type="NCBI Taxonomy" id="1349767"/>
    <lineage>
        <taxon>Bacteria</taxon>
        <taxon>Pseudomonadati</taxon>
        <taxon>Pseudomonadota</taxon>
        <taxon>Betaproteobacteria</taxon>
        <taxon>Burkholderiales</taxon>
        <taxon>Oxalobacteraceae</taxon>
        <taxon>Janthinobacterium</taxon>
    </lineage>
</organism>
<keyword evidence="1" id="KW-1133">Transmembrane helix</keyword>
<dbReference type="AlphaFoldDB" id="W0V2F6"/>
<keyword evidence="1" id="KW-0812">Transmembrane</keyword>
<gene>
    <name evidence="2" type="ORF">GJA_871</name>
</gene>
<evidence type="ECO:0000313" key="2">
    <source>
        <dbReference type="EMBL" id="CDG81528.1"/>
    </source>
</evidence>